<proteinExistence type="predicted"/>
<dbReference type="AlphaFoldDB" id="A0AAD2GSM3"/>
<dbReference type="Proteomes" id="UP001295794">
    <property type="component" value="Unassembled WGS sequence"/>
</dbReference>
<accession>A0AAD2GSM3</accession>
<evidence type="ECO:0000313" key="1">
    <source>
        <dbReference type="EMBL" id="CAK5262866.1"/>
    </source>
</evidence>
<protein>
    <submittedName>
        <fullName evidence="1">Uncharacterized protein</fullName>
    </submittedName>
</protein>
<evidence type="ECO:0000313" key="2">
    <source>
        <dbReference type="Proteomes" id="UP001295794"/>
    </source>
</evidence>
<sequence length="88" mass="9313">MTSRSFVIASGEARSAVIASASEGSGAGTSFDSEITLDFFCVRASGFAYLPLACPPLCASVLCFDPFLQFSYRAPAQCVLPRCNISFI</sequence>
<dbReference type="EMBL" id="CAVNYO010000028">
    <property type="protein sequence ID" value="CAK5262866.1"/>
    <property type="molecule type" value="Genomic_DNA"/>
</dbReference>
<comment type="caution">
    <text evidence="1">The sequence shown here is derived from an EMBL/GenBank/DDBJ whole genome shotgun (WGS) entry which is preliminary data.</text>
</comment>
<reference evidence="1" key="1">
    <citation type="submission" date="2023-11" db="EMBL/GenBank/DDBJ databases">
        <authorList>
            <person name="De Vega J J."/>
            <person name="De Vega J J."/>
        </authorList>
    </citation>
    <scope>NUCLEOTIDE SEQUENCE</scope>
</reference>
<organism evidence="1 2">
    <name type="scientific">Mycena citricolor</name>
    <dbReference type="NCBI Taxonomy" id="2018698"/>
    <lineage>
        <taxon>Eukaryota</taxon>
        <taxon>Fungi</taxon>
        <taxon>Dikarya</taxon>
        <taxon>Basidiomycota</taxon>
        <taxon>Agaricomycotina</taxon>
        <taxon>Agaricomycetes</taxon>
        <taxon>Agaricomycetidae</taxon>
        <taxon>Agaricales</taxon>
        <taxon>Marasmiineae</taxon>
        <taxon>Mycenaceae</taxon>
        <taxon>Mycena</taxon>
    </lineage>
</organism>
<keyword evidence="2" id="KW-1185">Reference proteome</keyword>
<gene>
    <name evidence="1" type="ORF">MYCIT1_LOCUS1919</name>
</gene>
<name>A0AAD2GSM3_9AGAR</name>